<dbReference type="EMBL" id="QLTW01000174">
    <property type="protein sequence ID" value="MBT9145794.1"/>
    <property type="molecule type" value="Genomic_DNA"/>
</dbReference>
<accession>A0A9E2BMP0</accession>
<proteinExistence type="predicted"/>
<evidence type="ECO:0000313" key="1">
    <source>
        <dbReference type="EMBL" id="MBT9145794.1"/>
    </source>
</evidence>
<reference evidence="1 2" key="1">
    <citation type="journal article" date="2021" name="bioRxiv">
        <title>Unique metabolic strategies in Hadean analogues reveal hints for primordial physiology.</title>
        <authorList>
            <person name="Nobu M.K."/>
            <person name="Nakai R."/>
            <person name="Tamazawa S."/>
            <person name="Mori H."/>
            <person name="Toyoda A."/>
            <person name="Ijiri A."/>
            <person name="Suzuki S."/>
            <person name="Kurokawa K."/>
            <person name="Kamagata Y."/>
            <person name="Tamaki H."/>
        </authorList>
    </citation>
    <scope>NUCLEOTIDE SEQUENCE [LARGE SCALE GENOMIC DNA]</scope>
    <source>
        <strain evidence="1">BS525</strain>
    </source>
</reference>
<sequence>MEKKSDTIVFCDTQNTIIDEEYAEKLRQECRKQLGWKVEKGTKIYNELTEFSKGYSVEKRNVAEVFVIFSLARGLTGIKSGADGETKKA</sequence>
<gene>
    <name evidence="1" type="ORF">DDT42_01671</name>
</gene>
<protein>
    <submittedName>
        <fullName evidence="1">Uncharacterized protein</fullName>
    </submittedName>
</protein>
<comment type="caution">
    <text evidence="1">The sequence shown here is derived from an EMBL/GenBank/DDBJ whole genome shotgun (WGS) entry which is preliminary data.</text>
</comment>
<dbReference type="AlphaFoldDB" id="A0A9E2BMP0"/>
<organism evidence="1 2">
    <name type="scientific">Psychracetigena formicireducens</name>
    <dbReference type="NCBI Taxonomy" id="2986056"/>
    <lineage>
        <taxon>Bacteria</taxon>
        <taxon>Bacillati</taxon>
        <taxon>Candidatus Lithacetigenota</taxon>
        <taxon>Candidatus Psychracetigena</taxon>
    </lineage>
</organism>
<evidence type="ECO:0000313" key="2">
    <source>
        <dbReference type="Proteomes" id="UP000811545"/>
    </source>
</evidence>
<dbReference type="Proteomes" id="UP000811545">
    <property type="component" value="Unassembled WGS sequence"/>
</dbReference>
<name>A0A9E2BMP0_PSYF1</name>